<dbReference type="Proteomes" id="UP001232148">
    <property type="component" value="Unassembled WGS sequence"/>
</dbReference>
<evidence type="ECO:0000313" key="2">
    <source>
        <dbReference type="Proteomes" id="UP001232148"/>
    </source>
</evidence>
<protein>
    <submittedName>
        <fullName evidence="1">Uncharacterized protein</fullName>
    </submittedName>
</protein>
<accession>A0AAD9H6K4</accession>
<proteinExistence type="predicted"/>
<keyword evidence="2" id="KW-1185">Reference proteome</keyword>
<dbReference type="AlphaFoldDB" id="A0AAD9H6K4"/>
<organism evidence="1 2">
    <name type="scientific">Colletotrichum zoysiae</name>
    <dbReference type="NCBI Taxonomy" id="1216348"/>
    <lineage>
        <taxon>Eukaryota</taxon>
        <taxon>Fungi</taxon>
        <taxon>Dikarya</taxon>
        <taxon>Ascomycota</taxon>
        <taxon>Pezizomycotina</taxon>
        <taxon>Sordariomycetes</taxon>
        <taxon>Hypocreomycetidae</taxon>
        <taxon>Glomerellales</taxon>
        <taxon>Glomerellaceae</taxon>
        <taxon>Colletotrichum</taxon>
        <taxon>Colletotrichum graminicola species complex</taxon>
    </lineage>
</organism>
<reference evidence="1" key="1">
    <citation type="submission" date="2021-06" db="EMBL/GenBank/DDBJ databases">
        <title>Comparative genomics, transcriptomics and evolutionary studies reveal genomic signatures of adaptation to plant cell wall in hemibiotrophic fungi.</title>
        <authorList>
            <consortium name="DOE Joint Genome Institute"/>
            <person name="Baroncelli R."/>
            <person name="Diaz J.F."/>
            <person name="Benocci T."/>
            <person name="Peng M."/>
            <person name="Battaglia E."/>
            <person name="Haridas S."/>
            <person name="Andreopoulos W."/>
            <person name="Labutti K."/>
            <person name="Pangilinan J."/>
            <person name="Floch G.L."/>
            <person name="Makela M.R."/>
            <person name="Henrissat B."/>
            <person name="Grigoriev I.V."/>
            <person name="Crouch J.A."/>
            <person name="De Vries R.P."/>
            <person name="Sukno S.A."/>
            <person name="Thon M.R."/>
        </authorList>
    </citation>
    <scope>NUCLEOTIDE SEQUENCE</scope>
    <source>
        <strain evidence="1">MAFF235873</strain>
    </source>
</reference>
<gene>
    <name evidence="1" type="ORF">LX32DRAFT_163454</name>
</gene>
<dbReference type="EMBL" id="MU843012">
    <property type="protein sequence ID" value="KAK2023118.1"/>
    <property type="molecule type" value="Genomic_DNA"/>
</dbReference>
<evidence type="ECO:0000313" key="1">
    <source>
        <dbReference type="EMBL" id="KAK2023118.1"/>
    </source>
</evidence>
<sequence>MNVLRLRHLRLSLELCKSQSRSDWVCRWQKWLHHNSASHLKGGGWISTSSRMGEAHDTVVLHHGVMVAGQARCQGRRDTIRFDGGRIEGRSLVDRPARIRACLR</sequence>
<comment type="caution">
    <text evidence="1">The sequence shown here is derived from an EMBL/GenBank/DDBJ whole genome shotgun (WGS) entry which is preliminary data.</text>
</comment>
<name>A0AAD9H6K4_9PEZI</name>